<reference evidence="2 3" key="1">
    <citation type="submission" date="2024-05" db="EMBL/GenBank/DDBJ databases">
        <authorList>
            <person name="Duchaud E."/>
        </authorList>
    </citation>
    <scope>NUCLEOTIDE SEQUENCE [LARGE SCALE GENOMIC DNA]</scope>
    <source>
        <strain evidence="2">Ena-SAMPLE-TAB-13-05-2024-13:56:06:370-140302</strain>
    </source>
</reference>
<feature type="domain" description="DUF4082" evidence="1">
    <location>
        <begin position="47"/>
        <end position="174"/>
    </location>
</feature>
<protein>
    <recommendedName>
        <fullName evidence="1">DUF4082 domain-containing protein</fullName>
    </recommendedName>
</protein>
<comment type="caution">
    <text evidence="2">The sequence shown here is derived from an EMBL/GenBank/DDBJ whole genome shotgun (WGS) entry which is preliminary data.</text>
</comment>
<dbReference type="Proteomes" id="UP001497416">
    <property type="component" value="Unassembled WGS sequence"/>
</dbReference>
<proteinExistence type="predicted"/>
<dbReference type="Pfam" id="PF13313">
    <property type="entry name" value="DUF4082"/>
    <property type="match status" value="1"/>
</dbReference>
<dbReference type="InterPro" id="IPR025141">
    <property type="entry name" value="DUF4082"/>
</dbReference>
<dbReference type="PROSITE" id="PS51257">
    <property type="entry name" value="PROKAR_LIPOPROTEIN"/>
    <property type="match status" value="1"/>
</dbReference>
<gene>
    <name evidence="2" type="ORF">T190607A01A_11240</name>
</gene>
<accession>A0ABM9NWZ8</accession>
<dbReference type="EMBL" id="CAXIXY010000003">
    <property type="protein sequence ID" value="CAL2081708.1"/>
    <property type="molecule type" value="Genomic_DNA"/>
</dbReference>
<keyword evidence="3" id="KW-1185">Reference proteome</keyword>
<name>A0ABM9NWZ8_9FLAO</name>
<evidence type="ECO:0000313" key="3">
    <source>
        <dbReference type="Proteomes" id="UP001497416"/>
    </source>
</evidence>
<evidence type="ECO:0000259" key="1">
    <source>
        <dbReference type="Pfam" id="PF13313"/>
    </source>
</evidence>
<evidence type="ECO:0000313" key="2">
    <source>
        <dbReference type="EMBL" id="CAL2081708.1"/>
    </source>
</evidence>
<sequence>MKTLSKSFLFLLLFTIMGCGSDKETITIQPSQFPMKTLIENGILDQQSSVNSPNTFEVGYQFKTFKNGKIVSVSIRVPANGEYRVSLWNFETQQLLHTQQVQSSNGLISTQEISPVQIESSVDYFVSVNTSDYYVFNKGGDPIFPSDIGDVLVKGYGTYLGTNQNLPTSFSTTSYLGMVDIEFVPDN</sequence>
<organism evidence="2 3">
    <name type="scientific">Tenacibaculum platacis</name>
    <dbReference type="NCBI Taxonomy" id="3137852"/>
    <lineage>
        <taxon>Bacteria</taxon>
        <taxon>Pseudomonadati</taxon>
        <taxon>Bacteroidota</taxon>
        <taxon>Flavobacteriia</taxon>
        <taxon>Flavobacteriales</taxon>
        <taxon>Flavobacteriaceae</taxon>
        <taxon>Tenacibaculum</taxon>
    </lineage>
</organism>